<name>A0ABR0LWD8_9PEZI</name>
<proteinExistence type="predicted"/>
<dbReference type="EMBL" id="JAVRRA010009231">
    <property type="protein sequence ID" value="KAK5250636.1"/>
    <property type="molecule type" value="Genomic_DNA"/>
</dbReference>
<keyword evidence="2" id="KW-1185">Reference proteome</keyword>
<comment type="caution">
    <text evidence="1">The sequence shown here is derived from an EMBL/GenBank/DDBJ whole genome shotgun (WGS) entry which is preliminary data.</text>
</comment>
<gene>
    <name evidence="1" type="ORF">LTR16_005910</name>
</gene>
<organism evidence="1 2">
    <name type="scientific">Cryomyces antarcticus</name>
    <dbReference type="NCBI Taxonomy" id="329879"/>
    <lineage>
        <taxon>Eukaryota</taxon>
        <taxon>Fungi</taxon>
        <taxon>Dikarya</taxon>
        <taxon>Ascomycota</taxon>
        <taxon>Pezizomycotina</taxon>
        <taxon>Dothideomycetes</taxon>
        <taxon>Dothideomycetes incertae sedis</taxon>
        <taxon>Cryomyces</taxon>
    </lineage>
</organism>
<reference evidence="1 2" key="1">
    <citation type="submission" date="2023-08" db="EMBL/GenBank/DDBJ databases">
        <title>Black Yeasts Isolated from many extreme environments.</title>
        <authorList>
            <person name="Coleine C."/>
            <person name="Stajich J.E."/>
            <person name="Selbmann L."/>
        </authorList>
    </citation>
    <scope>NUCLEOTIDE SEQUENCE [LARGE SCALE GENOMIC DNA]</scope>
    <source>
        <strain evidence="1 2">CCFEE 536</strain>
    </source>
</reference>
<accession>A0ABR0LWD8</accession>
<sequence length="97" mass="9570">MSIGDVGCEDSGPPPGVGGLARECTDLGVVGDARGEAFGDGGGETGGAGMLVPAVRLKSMGPMRGSSYLLLDIVGAAIAAAGNELQWPVVGREVVWG</sequence>
<evidence type="ECO:0000313" key="1">
    <source>
        <dbReference type="EMBL" id="KAK5250636.1"/>
    </source>
</evidence>
<protein>
    <submittedName>
        <fullName evidence="1">Uncharacterized protein</fullName>
    </submittedName>
</protein>
<evidence type="ECO:0000313" key="2">
    <source>
        <dbReference type="Proteomes" id="UP001357485"/>
    </source>
</evidence>
<dbReference type="Proteomes" id="UP001357485">
    <property type="component" value="Unassembled WGS sequence"/>
</dbReference>
<feature type="non-terminal residue" evidence="1">
    <location>
        <position position="97"/>
    </location>
</feature>